<evidence type="ECO:0000256" key="7">
    <source>
        <dbReference type="SAM" id="MobiDB-lite"/>
    </source>
</evidence>
<dbReference type="Proteomes" id="UP000663836">
    <property type="component" value="Unassembled WGS sequence"/>
</dbReference>
<evidence type="ECO:0000313" key="9">
    <source>
        <dbReference type="EMBL" id="CAF4017095.1"/>
    </source>
</evidence>
<comment type="catalytic activity">
    <reaction evidence="6">
        <text>a 1,2-diacyl-sn-glycerol + ATP = a 1,2-diacyl-sn-glycero-3-phosphate + ADP + H(+)</text>
        <dbReference type="Rhea" id="RHEA:10272"/>
        <dbReference type="ChEBI" id="CHEBI:15378"/>
        <dbReference type="ChEBI" id="CHEBI:17815"/>
        <dbReference type="ChEBI" id="CHEBI:30616"/>
        <dbReference type="ChEBI" id="CHEBI:58608"/>
        <dbReference type="ChEBI" id="CHEBI:456216"/>
        <dbReference type="EC" id="2.7.1.107"/>
    </reaction>
</comment>
<dbReference type="GO" id="GO:0004143">
    <property type="term" value="F:ATP-dependent diacylglycerol kinase activity"/>
    <property type="evidence" value="ECO:0007669"/>
    <property type="project" value="UniProtKB-EC"/>
</dbReference>
<dbReference type="InterPro" id="IPR017438">
    <property type="entry name" value="ATP-NAD_kinase_N"/>
</dbReference>
<feature type="compositionally biased region" description="Polar residues" evidence="7">
    <location>
        <begin position="18"/>
        <end position="27"/>
    </location>
</feature>
<reference evidence="9" key="1">
    <citation type="submission" date="2021-02" db="EMBL/GenBank/DDBJ databases">
        <authorList>
            <person name="Nowell W R."/>
        </authorList>
    </citation>
    <scope>NUCLEOTIDE SEQUENCE</scope>
</reference>
<evidence type="ECO:0000256" key="2">
    <source>
        <dbReference type="ARBA" id="ARBA00022679"/>
    </source>
</evidence>
<dbReference type="InterPro" id="IPR000756">
    <property type="entry name" value="Diacylglycerol_kin_accessory"/>
</dbReference>
<dbReference type="Gene3D" id="3.40.50.10330">
    <property type="entry name" value="Probable inorganic polyphosphate/atp-NAD kinase, domain 1"/>
    <property type="match status" value="1"/>
</dbReference>
<dbReference type="AlphaFoldDB" id="A0A819PN32"/>
<evidence type="ECO:0000259" key="8">
    <source>
        <dbReference type="PROSITE" id="PS50146"/>
    </source>
</evidence>
<sequence>MFRPNSLQDKSLKDASYDNDQQASIKSTGDDRAANDLATTCLAGNENSTLNESSSSLVCLWYSRNYYRRCWENIKDDENNNKCDYSNNIVVRPEWLHRLVDSCFHFRAPMSDHLEMNDTSTTPVIFFINKLSGGQKGQQVYRMLVRLLNPRQVFLLENDTTIIQALNIYSSLNNTRICICGGDGTVSWILSHLVDAFPPLKNPPASICPLGTGNDLSRVLGWGYRYELRQLLRTLTQITRAHPVPLDRWKIQIETLETNASSKHFGLDAAVVLDFHVRRTRDPSKFTSPFKNKILYINEARKYFKEFAFGMAWDLREYIRLICDGQDLTDSMRHCHSFVVLNTPSFGSGTRPWGRISTKRISSQSTNQRYEDSFDQTSIHSFQTHDSPVNGQDGNQTTALDTVTHPVVDHFKTQDFGDRKIEVIGLSTIQMALIHLGFRGNCIAQCSQVRIELNHPMPVHMDGEPFCLAESFAVNITHAGQVMVLRNEKR</sequence>
<dbReference type="PROSITE" id="PS50146">
    <property type="entry name" value="DAGK"/>
    <property type="match status" value="1"/>
</dbReference>
<evidence type="ECO:0000256" key="3">
    <source>
        <dbReference type="ARBA" id="ARBA00022741"/>
    </source>
</evidence>
<dbReference type="SUPFAM" id="SSF111331">
    <property type="entry name" value="NAD kinase/diacylglycerol kinase-like"/>
    <property type="match status" value="1"/>
</dbReference>
<dbReference type="GO" id="GO:0005524">
    <property type="term" value="F:ATP binding"/>
    <property type="evidence" value="ECO:0007669"/>
    <property type="project" value="UniProtKB-KW"/>
</dbReference>
<evidence type="ECO:0000256" key="5">
    <source>
        <dbReference type="ARBA" id="ARBA00022840"/>
    </source>
</evidence>
<comment type="caution">
    <text evidence="9">The sequence shown here is derived from an EMBL/GenBank/DDBJ whole genome shotgun (WGS) entry which is preliminary data.</text>
</comment>
<evidence type="ECO:0000256" key="1">
    <source>
        <dbReference type="ARBA" id="ARBA00009280"/>
    </source>
</evidence>
<dbReference type="Pfam" id="PF00781">
    <property type="entry name" value="DAGK_cat"/>
    <property type="match status" value="1"/>
</dbReference>
<evidence type="ECO:0000313" key="10">
    <source>
        <dbReference type="Proteomes" id="UP000663836"/>
    </source>
</evidence>
<dbReference type="InterPro" id="IPR001206">
    <property type="entry name" value="Diacylglycerol_kinase_cat_dom"/>
</dbReference>
<dbReference type="EMBL" id="CAJOBD010005025">
    <property type="protein sequence ID" value="CAF4017095.1"/>
    <property type="molecule type" value="Genomic_DNA"/>
</dbReference>
<protein>
    <recommendedName>
        <fullName evidence="6">Diacylglycerol kinase</fullName>
        <shortName evidence="6">DAG kinase</shortName>
        <ecNumber evidence="6">2.7.1.107</ecNumber>
    </recommendedName>
</protein>
<dbReference type="PANTHER" id="PTHR11255">
    <property type="entry name" value="DIACYLGLYCEROL KINASE"/>
    <property type="match status" value="1"/>
</dbReference>
<keyword evidence="2 6" id="KW-0808">Transferase</keyword>
<evidence type="ECO:0000256" key="4">
    <source>
        <dbReference type="ARBA" id="ARBA00022777"/>
    </source>
</evidence>
<comment type="similarity">
    <text evidence="1 6">Belongs to the eukaryotic diacylglycerol kinase family.</text>
</comment>
<name>A0A819PN32_9BILA</name>
<gene>
    <name evidence="9" type="ORF">JBS370_LOCUS27182</name>
</gene>
<dbReference type="PANTHER" id="PTHR11255:SF80">
    <property type="entry name" value="EYE-SPECIFIC DIACYLGLYCEROL KINASE"/>
    <property type="match status" value="1"/>
</dbReference>
<feature type="domain" description="DAGKc" evidence="8">
    <location>
        <begin position="119"/>
        <end position="255"/>
    </location>
</feature>
<dbReference type="EC" id="2.7.1.107" evidence="6"/>
<keyword evidence="5 6" id="KW-0067">ATP-binding</keyword>
<dbReference type="InterPro" id="IPR016064">
    <property type="entry name" value="NAD/diacylglycerol_kinase_sf"/>
</dbReference>
<dbReference type="GO" id="GO:0016020">
    <property type="term" value="C:membrane"/>
    <property type="evidence" value="ECO:0007669"/>
    <property type="project" value="TreeGrafter"/>
</dbReference>
<dbReference type="Pfam" id="PF00609">
    <property type="entry name" value="DAGK_acc"/>
    <property type="match status" value="1"/>
</dbReference>
<feature type="region of interest" description="Disordered" evidence="7">
    <location>
        <begin position="1"/>
        <end position="31"/>
    </location>
</feature>
<accession>A0A819PN32</accession>
<dbReference type="SMART" id="SM00046">
    <property type="entry name" value="DAGKc"/>
    <property type="match status" value="1"/>
</dbReference>
<dbReference type="InterPro" id="IPR037607">
    <property type="entry name" value="DGK"/>
</dbReference>
<evidence type="ECO:0000256" key="6">
    <source>
        <dbReference type="RuleBase" id="RU361128"/>
    </source>
</evidence>
<dbReference type="GO" id="GO:0007200">
    <property type="term" value="P:phospholipase C-activating G protein-coupled receptor signaling pathway"/>
    <property type="evidence" value="ECO:0007669"/>
    <property type="project" value="InterPro"/>
</dbReference>
<dbReference type="SMART" id="SM00045">
    <property type="entry name" value="DAGKa"/>
    <property type="match status" value="1"/>
</dbReference>
<keyword evidence="4 6" id="KW-0418">Kinase</keyword>
<proteinExistence type="inferred from homology"/>
<organism evidence="9 10">
    <name type="scientific">Rotaria sordida</name>
    <dbReference type="NCBI Taxonomy" id="392033"/>
    <lineage>
        <taxon>Eukaryota</taxon>
        <taxon>Metazoa</taxon>
        <taxon>Spiralia</taxon>
        <taxon>Gnathifera</taxon>
        <taxon>Rotifera</taxon>
        <taxon>Eurotatoria</taxon>
        <taxon>Bdelloidea</taxon>
        <taxon>Philodinida</taxon>
        <taxon>Philodinidae</taxon>
        <taxon>Rotaria</taxon>
    </lineage>
</organism>
<keyword evidence="3 6" id="KW-0547">Nucleotide-binding</keyword>